<sequence>MKLSTPLTTLLVAVSHCTIASGQAFSPVITVSGSAASASATSNALAGICPGYDGKNFTDGNSATYSVDCDAYATSEDEYLVTNPSSVATAVQCMNACDEFDGCEGAVYYPGSRCVLTLGTTFGWQQNSSGVAYFIRQGAQATVSSAAPISSSVTLSTLSIAVSSLTTSASAVPTSAQACNSSNIQCPACDGETVTDYNGTAYQVYCNCKLNSSSVYDVQAYTSASGCLLHCDDYTWCLGATFWTGGNCQLVKGSPSPTQEAGFTAFLPVDGAFQTASPSLVVASSKAITTSAASRPGGTLIPDGPRSTSYTAATGTTETPSAFSSVSTNAASLSASCPASDGLNVTDVVAQNYTVTCDYEPVCEIMVNGTNASYTQETCLESCDQDAVCLAATWNNGSCVLCEGSIDSLADYEAGSGDVVFLSRAVADELNQPVSAISAGSAGPATSAASSSLLQPTPSATGQSVVSADAPTSSIRSASSVGKPLTAPGIYVPPSSAASTSTSAISSASTGPIPVSTTLTTFASAAASSISTIPASFYSTSAPLSSGATSADDAYYGSASTIPTASSVRQDQTFITAPSPSSTKAITMSSSFPSPSISTSKSSSSSFVPPLTSGSVSYATPGGETRVAVAATSARA</sequence>
<dbReference type="AlphaFoldDB" id="A0A6G1LLT5"/>
<accession>A0A6G1LLT5</accession>
<reference evidence="3" key="1">
    <citation type="journal article" date="2020" name="Stud. Mycol.">
        <title>101 Dothideomycetes genomes: a test case for predicting lifestyles and emergence of pathogens.</title>
        <authorList>
            <person name="Haridas S."/>
            <person name="Albert R."/>
            <person name="Binder M."/>
            <person name="Bloem J."/>
            <person name="Labutti K."/>
            <person name="Salamov A."/>
            <person name="Andreopoulos B."/>
            <person name="Baker S."/>
            <person name="Barry K."/>
            <person name="Bills G."/>
            <person name="Bluhm B."/>
            <person name="Cannon C."/>
            <person name="Castanera R."/>
            <person name="Culley D."/>
            <person name="Daum C."/>
            <person name="Ezra D."/>
            <person name="Gonzalez J."/>
            <person name="Henrissat B."/>
            <person name="Kuo A."/>
            <person name="Liang C."/>
            <person name="Lipzen A."/>
            <person name="Lutzoni F."/>
            <person name="Magnuson J."/>
            <person name="Mondo S."/>
            <person name="Nolan M."/>
            <person name="Ohm R."/>
            <person name="Pangilinan J."/>
            <person name="Park H.-J."/>
            <person name="Ramirez L."/>
            <person name="Alfaro M."/>
            <person name="Sun H."/>
            <person name="Tritt A."/>
            <person name="Yoshinaga Y."/>
            <person name="Zwiers L.-H."/>
            <person name="Turgeon B."/>
            <person name="Goodwin S."/>
            <person name="Spatafora J."/>
            <person name="Crous P."/>
            <person name="Grigoriev I."/>
        </authorList>
    </citation>
    <scope>NUCLEOTIDE SEQUENCE</scope>
    <source>
        <strain evidence="3">CBS 116005</strain>
    </source>
</reference>
<feature type="chain" id="PRO_5026166024" description="Apple domain-containing protein" evidence="2">
    <location>
        <begin position="25"/>
        <end position="636"/>
    </location>
</feature>
<proteinExistence type="predicted"/>
<feature type="region of interest" description="Disordered" evidence="1">
    <location>
        <begin position="292"/>
        <end position="311"/>
    </location>
</feature>
<evidence type="ECO:0000256" key="2">
    <source>
        <dbReference type="SAM" id="SignalP"/>
    </source>
</evidence>
<feature type="compositionally biased region" description="Polar residues" evidence="1">
    <location>
        <begin position="577"/>
        <end position="588"/>
    </location>
</feature>
<feature type="region of interest" description="Disordered" evidence="1">
    <location>
        <begin position="577"/>
        <end position="622"/>
    </location>
</feature>
<keyword evidence="4" id="KW-1185">Reference proteome</keyword>
<evidence type="ECO:0000313" key="4">
    <source>
        <dbReference type="Proteomes" id="UP000799436"/>
    </source>
</evidence>
<feature type="compositionally biased region" description="Low complexity" evidence="1">
    <location>
        <begin position="589"/>
        <end position="615"/>
    </location>
</feature>
<feature type="compositionally biased region" description="Low complexity" evidence="1">
    <location>
        <begin position="448"/>
        <end position="461"/>
    </location>
</feature>
<dbReference type="EMBL" id="ML995810">
    <property type="protein sequence ID" value="KAF2773522.1"/>
    <property type="molecule type" value="Genomic_DNA"/>
</dbReference>
<organism evidence="3 4">
    <name type="scientific">Teratosphaeria nubilosa</name>
    <dbReference type="NCBI Taxonomy" id="161662"/>
    <lineage>
        <taxon>Eukaryota</taxon>
        <taxon>Fungi</taxon>
        <taxon>Dikarya</taxon>
        <taxon>Ascomycota</taxon>
        <taxon>Pezizomycotina</taxon>
        <taxon>Dothideomycetes</taxon>
        <taxon>Dothideomycetidae</taxon>
        <taxon>Mycosphaerellales</taxon>
        <taxon>Teratosphaeriaceae</taxon>
        <taxon>Teratosphaeria</taxon>
    </lineage>
</organism>
<feature type="region of interest" description="Disordered" evidence="1">
    <location>
        <begin position="448"/>
        <end position="482"/>
    </location>
</feature>
<dbReference type="Proteomes" id="UP000799436">
    <property type="component" value="Unassembled WGS sequence"/>
</dbReference>
<evidence type="ECO:0000313" key="3">
    <source>
        <dbReference type="EMBL" id="KAF2773522.1"/>
    </source>
</evidence>
<name>A0A6G1LLT5_9PEZI</name>
<protein>
    <recommendedName>
        <fullName evidence="5">Apple domain-containing protein</fullName>
    </recommendedName>
</protein>
<evidence type="ECO:0008006" key="5">
    <source>
        <dbReference type="Google" id="ProtNLM"/>
    </source>
</evidence>
<keyword evidence="2" id="KW-0732">Signal</keyword>
<feature type="compositionally biased region" description="Polar residues" evidence="1">
    <location>
        <begin position="462"/>
        <end position="480"/>
    </location>
</feature>
<dbReference type="OrthoDB" id="3645242at2759"/>
<feature type="signal peptide" evidence="2">
    <location>
        <begin position="1"/>
        <end position="24"/>
    </location>
</feature>
<gene>
    <name evidence="3" type="ORF">EJ03DRAFT_101018</name>
</gene>
<evidence type="ECO:0000256" key="1">
    <source>
        <dbReference type="SAM" id="MobiDB-lite"/>
    </source>
</evidence>